<dbReference type="OrthoDB" id="66726at2759"/>
<keyword evidence="2" id="KW-0472">Membrane</keyword>
<dbReference type="PANTHER" id="PTHR22696:SF1">
    <property type="entry name" value="E3 UBIQUITIN-PROTEIN LIGASE RNF26"/>
    <property type="match status" value="1"/>
</dbReference>
<evidence type="ECO:0000256" key="1">
    <source>
        <dbReference type="SAM" id="MobiDB-lite"/>
    </source>
</evidence>
<feature type="compositionally biased region" description="Low complexity" evidence="1">
    <location>
        <begin position="491"/>
        <end position="500"/>
    </location>
</feature>
<reference evidence="3" key="1">
    <citation type="submission" date="2021-06" db="EMBL/GenBank/DDBJ databases">
        <authorList>
            <person name="Kallberg Y."/>
            <person name="Tangrot J."/>
            <person name="Rosling A."/>
        </authorList>
    </citation>
    <scope>NUCLEOTIDE SEQUENCE</scope>
    <source>
        <strain evidence="3">BR232B</strain>
    </source>
</reference>
<dbReference type="PANTHER" id="PTHR22696">
    <property type="entry name" value="E3 UBIQUITIN-PROTEIN LIGASE RNF26"/>
    <property type="match status" value="1"/>
</dbReference>
<keyword evidence="2" id="KW-0812">Transmembrane</keyword>
<dbReference type="GO" id="GO:0006511">
    <property type="term" value="P:ubiquitin-dependent protein catabolic process"/>
    <property type="evidence" value="ECO:0007669"/>
    <property type="project" value="TreeGrafter"/>
</dbReference>
<evidence type="ECO:0000256" key="2">
    <source>
        <dbReference type="SAM" id="Phobius"/>
    </source>
</evidence>
<dbReference type="Proteomes" id="UP000789739">
    <property type="component" value="Unassembled WGS sequence"/>
</dbReference>
<evidence type="ECO:0000313" key="3">
    <source>
        <dbReference type="EMBL" id="CAG8509230.1"/>
    </source>
</evidence>
<feature type="transmembrane region" description="Helical" evidence="2">
    <location>
        <begin position="200"/>
        <end position="219"/>
    </location>
</feature>
<feature type="compositionally biased region" description="Basic residues" evidence="1">
    <location>
        <begin position="347"/>
        <end position="357"/>
    </location>
</feature>
<sequence length="575" mass="65077">MTVTASDETAFDEGSTWGIVLRDVFSKSVDFFHRMLPVYEQLDLEGRSDIPEFHPSIWNFFWSPNLYLAVFVNVLNNRINAIIAPRTPRPLPTYIRFAIRLPCFYLMIKSALVLIACIADERQWTQEYMSSLLKGYSMEYTDAQALWLCLKSLSAVYVMKQFHSSMENRSLPGREQATNLYEWALLFHLYVSNRHPNTDLLLIALLELLDVMLLEILYIHPRGIQYRLIPTSLVGILGIVHYAYALRCRSDTYPLLQSIARFPELALIGIIVMCTILHGVAIVVTGGNVRRRFFLDARTLPTLNQDYTMALYQVGTACVEATRIDGFRNELNPIAVPMGTVFETNRKKNKKANKRRPTCGFDNEQLDDSGVSLSPPEQDDNPQRFTLLSNFSYQLLQTVSAFGGWILEFVPFINFGRARRQHITPSSASGVAAAASVNAAALQARQQSLYHNSETEVDVEEELYNKFLQNEAIDDQDDDEYNEDSQTVEGSEQSQHNSASSSSGLQLFITHLVHSPVLTRTQYRKLIQTPPASAVYDEAAALLTLMEERRAAMFVETMQASTGSEEIQEVSLLSE</sequence>
<feature type="compositionally biased region" description="Acidic residues" evidence="1">
    <location>
        <begin position="472"/>
        <end position="483"/>
    </location>
</feature>
<dbReference type="EMBL" id="CAJVPI010000258">
    <property type="protein sequence ID" value="CAG8509230.1"/>
    <property type="molecule type" value="Genomic_DNA"/>
</dbReference>
<gene>
    <name evidence="3" type="ORF">PBRASI_LOCUS3022</name>
</gene>
<feature type="transmembrane region" description="Helical" evidence="2">
    <location>
        <begin position="265"/>
        <end position="284"/>
    </location>
</feature>
<keyword evidence="4" id="KW-1185">Reference proteome</keyword>
<dbReference type="GO" id="GO:0061630">
    <property type="term" value="F:ubiquitin protein ligase activity"/>
    <property type="evidence" value="ECO:0007669"/>
    <property type="project" value="TreeGrafter"/>
</dbReference>
<feature type="transmembrane region" description="Helical" evidence="2">
    <location>
        <begin position="226"/>
        <end position="245"/>
    </location>
</feature>
<proteinExistence type="predicted"/>
<protein>
    <submittedName>
        <fullName evidence="3">5266_t:CDS:1</fullName>
    </submittedName>
</protein>
<name>A0A9N9F4V6_9GLOM</name>
<dbReference type="GO" id="GO:0016567">
    <property type="term" value="P:protein ubiquitination"/>
    <property type="evidence" value="ECO:0007669"/>
    <property type="project" value="TreeGrafter"/>
</dbReference>
<dbReference type="AlphaFoldDB" id="A0A9N9F4V6"/>
<feature type="transmembrane region" description="Helical" evidence="2">
    <location>
        <begin position="97"/>
        <end position="119"/>
    </location>
</feature>
<evidence type="ECO:0000313" key="4">
    <source>
        <dbReference type="Proteomes" id="UP000789739"/>
    </source>
</evidence>
<feature type="region of interest" description="Disordered" evidence="1">
    <location>
        <begin position="471"/>
        <end position="500"/>
    </location>
</feature>
<organism evidence="3 4">
    <name type="scientific">Paraglomus brasilianum</name>
    <dbReference type="NCBI Taxonomy" id="144538"/>
    <lineage>
        <taxon>Eukaryota</taxon>
        <taxon>Fungi</taxon>
        <taxon>Fungi incertae sedis</taxon>
        <taxon>Mucoromycota</taxon>
        <taxon>Glomeromycotina</taxon>
        <taxon>Glomeromycetes</taxon>
        <taxon>Paraglomerales</taxon>
        <taxon>Paraglomeraceae</taxon>
        <taxon>Paraglomus</taxon>
    </lineage>
</organism>
<accession>A0A9N9F4V6</accession>
<feature type="region of interest" description="Disordered" evidence="1">
    <location>
        <begin position="346"/>
        <end position="379"/>
    </location>
</feature>
<comment type="caution">
    <text evidence="3">The sequence shown here is derived from an EMBL/GenBank/DDBJ whole genome shotgun (WGS) entry which is preliminary data.</text>
</comment>
<keyword evidence="2" id="KW-1133">Transmembrane helix</keyword>